<dbReference type="InterPro" id="IPR002558">
    <property type="entry name" value="ILWEQ_dom"/>
</dbReference>
<accession>A0A1I7WZI8</accession>
<dbReference type="GO" id="GO:0030864">
    <property type="term" value="C:cortical actin cytoskeleton"/>
    <property type="evidence" value="ECO:0007669"/>
    <property type="project" value="TreeGrafter"/>
</dbReference>
<keyword evidence="5" id="KW-1185">Reference proteome</keyword>
<dbReference type="InterPro" id="IPR030224">
    <property type="entry name" value="Sla2_fam"/>
</dbReference>
<dbReference type="Gene3D" id="1.20.1410.10">
    <property type="entry name" value="I/LWEQ domain"/>
    <property type="match status" value="1"/>
</dbReference>
<protein>
    <submittedName>
        <fullName evidence="6">I/LWEQ domain-containing protein</fullName>
    </submittedName>
</protein>
<sequence>MFIFLEGMDHLKATHKSDLMQASDRFVDEKVVFEKKFNEEVRISVLEILNRCEEELPNASTISYPPHLAQSSINSVCDMVASASSSTKDTILIGHFMSVTLLACSAAAYTASIQHFDEVNEQCKKVLDTAKTTFLSTSYNYMLLEIEIKKLNDLMVKLPVQSDIDEDAVGNELQLEMKRMDEAIRLAVEQIEKIQTKARESCEGIRFISFLLFLPNKSIFSNMHVNFIVHNFISYVRFSTFRLEVNETILMTCQRLMSAIMQLVIASRELQNEIVAAGKGGASPAEFYKRNHQWTEVGTKSLIICILKVIFKIFWIFHIYHCMRLRRRRWNPRTMVMAIPHLSSLNNLSTPWIQHNYTFYFYFAYNLLLIVLLSFCIGIFHYQ</sequence>
<dbReference type="InterPro" id="IPR035964">
    <property type="entry name" value="I/LWEQ_dom_sf"/>
</dbReference>
<evidence type="ECO:0000256" key="2">
    <source>
        <dbReference type="ARBA" id="ARBA00022490"/>
    </source>
</evidence>
<comment type="subcellular location">
    <subcellularLocation>
        <location evidence="1">Cytoplasm</location>
    </subcellularLocation>
</comment>
<dbReference type="GO" id="GO:0080025">
    <property type="term" value="F:phosphatidylinositol-3,5-bisphosphate binding"/>
    <property type="evidence" value="ECO:0007669"/>
    <property type="project" value="TreeGrafter"/>
</dbReference>
<dbReference type="Proteomes" id="UP000095283">
    <property type="component" value="Unplaced"/>
</dbReference>
<feature type="transmembrane region" description="Helical" evidence="3">
    <location>
        <begin position="301"/>
        <end position="323"/>
    </location>
</feature>
<feature type="domain" description="I/LWEQ" evidence="4">
    <location>
        <begin position="161"/>
        <end position="296"/>
    </location>
</feature>
<dbReference type="GO" id="GO:0007015">
    <property type="term" value="P:actin filament organization"/>
    <property type="evidence" value="ECO:0007669"/>
    <property type="project" value="TreeGrafter"/>
</dbReference>
<dbReference type="GO" id="GO:0043325">
    <property type="term" value="F:phosphatidylinositol-3,4-bisphosphate binding"/>
    <property type="evidence" value="ECO:0007669"/>
    <property type="project" value="TreeGrafter"/>
</dbReference>
<keyword evidence="3" id="KW-0812">Transmembrane</keyword>
<evidence type="ECO:0000259" key="4">
    <source>
        <dbReference type="PROSITE" id="PS50945"/>
    </source>
</evidence>
<dbReference type="SUPFAM" id="SSF109885">
    <property type="entry name" value="I/LWEQ domain"/>
    <property type="match status" value="1"/>
</dbReference>
<evidence type="ECO:0000313" key="6">
    <source>
        <dbReference type="WBParaSite" id="Hba_10556"/>
    </source>
</evidence>
<dbReference type="PROSITE" id="PS50945">
    <property type="entry name" value="I_LWEQ"/>
    <property type="match status" value="1"/>
</dbReference>
<dbReference type="PANTHER" id="PTHR10407:SF15">
    <property type="entry name" value="HUNTINGTIN INTERACTING PROTEIN 1"/>
    <property type="match status" value="1"/>
</dbReference>
<proteinExistence type="predicted"/>
<dbReference type="GO" id="GO:0035615">
    <property type="term" value="F:clathrin adaptor activity"/>
    <property type="evidence" value="ECO:0007669"/>
    <property type="project" value="TreeGrafter"/>
</dbReference>
<organism evidence="5 6">
    <name type="scientific">Heterorhabditis bacteriophora</name>
    <name type="common">Entomopathogenic nematode worm</name>
    <dbReference type="NCBI Taxonomy" id="37862"/>
    <lineage>
        <taxon>Eukaryota</taxon>
        <taxon>Metazoa</taxon>
        <taxon>Ecdysozoa</taxon>
        <taxon>Nematoda</taxon>
        <taxon>Chromadorea</taxon>
        <taxon>Rhabditida</taxon>
        <taxon>Rhabditina</taxon>
        <taxon>Rhabditomorpha</taxon>
        <taxon>Strongyloidea</taxon>
        <taxon>Heterorhabditidae</taxon>
        <taxon>Heterorhabditis</taxon>
    </lineage>
</organism>
<keyword evidence="3" id="KW-0472">Membrane</keyword>
<evidence type="ECO:0000256" key="3">
    <source>
        <dbReference type="SAM" id="Phobius"/>
    </source>
</evidence>
<keyword evidence="3" id="KW-1133">Transmembrane helix</keyword>
<feature type="transmembrane region" description="Helical" evidence="3">
    <location>
        <begin position="359"/>
        <end position="382"/>
    </location>
</feature>
<dbReference type="PANTHER" id="PTHR10407">
    <property type="entry name" value="HUNTINGTIN INTERACTING PROTEIN 1"/>
    <property type="match status" value="1"/>
</dbReference>
<reference evidence="6" key="1">
    <citation type="submission" date="2016-11" db="UniProtKB">
        <authorList>
            <consortium name="WormBaseParasite"/>
        </authorList>
    </citation>
    <scope>IDENTIFICATION</scope>
</reference>
<dbReference type="GO" id="GO:0048268">
    <property type="term" value="P:clathrin coat assembly"/>
    <property type="evidence" value="ECO:0007669"/>
    <property type="project" value="TreeGrafter"/>
</dbReference>
<dbReference type="GO" id="GO:0032051">
    <property type="term" value="F:clathrin light chain binding"/>
    <property type="evidence" value="ECO:0007669"/>
    <property type="project" value="TreeGrafter"/>
</dbReference>
<dbReference type="GO" id="GO:0030136">
    <property type="term" value="C:clathrin-coated vesicle"/>
    <property type="evidence" value="ECO:0007669"/>
    <property type="project" value="TreeGrafter"/>
</dbReference>
<dbReference type="SMART" id="SM00307">
    <property type="entry name" value="ILWEQ"/>
    <property type="match status" value="1"/>
</dbReference>
<evidence type="ECO:0000313" key="5">
    <source>
        <dbReference type="Proteomes" id="UP000095283"/>
    </source>
</evidence>
<dbReference type="GO" id="GO:0051015">
    <property type="term" value="F:actin filament binding"/>
    <property type="evidence" value="ECO:0007669"/>
    <property type="project" value="TreeGrafter"/>
</dbReference>
<evidence type="ECO:0000256" key="1">
    <source>
        <dbReference type="ARBA" id="ARBA00004496"/>
    </source>
</evidence>
<dbReference type="WBParaSite" id="Hba_10556">
    <property type="protein sequence ID" value="Hba_10556"/>
    <property type="gene ID" value="Hba_10556"/>
</dbReference>
<name>A0A1I7WZI8_HETBA</name>
<dbReference type="GO" id="GO:0006897">
    <property type="term" value="P:endocytosis"/>
    <property type="evidence" value="ECO:0007669"/>
    <property type="project" value="InterPro"/>
</dbReference>
<dbReference type="AlphaFoldDB" id="A0A1I7WZI8"/>
<keyword evidence="2" id="KW-0963">Cytoplasm</keyword>